<name>A0A6A6BYP7_ZASCE</name>
<proteinExistence type="predicted"/>
<dbReference type="RefSeq" id="XP_033660714.1">
    <property type="nucleotide sequence ID" value="XM_033809561.1"/>
</dbReference>
<dbReference type="Proteomes" id="UP000799537">
    <property type="component" value="Unassembled WGS sequence"/>
</dbReference>
<dbReference type="AlphaFoldDB" id="A0A6A6BYP7"/>
<sequence length="133" mass="15444">MFSRVQAFQRPSTSLMPYFIAEAVLSTYMETMLCESYDIYESLLDWDEYLTFARGQAGLLVTKCGFLCCGPVTAEEHDVVILPYGSRHPMLLRRQAEDTYTFQSFLYVFGIMEEELIKTCPDLELEEMEFKIV</sequence>
<gene>
    <name evidence="1" type="ORF">M409DRAFT_29635</name>
</gene>
<keyword evidence="2" id="KW-1185">Reference proteome</keyword>
<accession>A0A6A6BYP7</accession>
<evidence type="ECO:0000313" key="1">
    <source>
        <dbReference type="EMBL" id="KAF2159825.1"/>
    </source>
</evidence>
<evidence type="ECO:0000313" key="2">
    <source>
        <dbReference type="Proteomes" id="UP000799537"/>
    </source>
</evidence>
<organism evidence="1 2">
    <name type="scientific">Zasmidium cellare ATCC 36951</name>
    <dbReference type="NCBI Taxonomy" id="1080233"/>
    <lineage>
        <taxon>Eukaryota</taxon>
        <taxon>Fungi</taxon>
        <taxon>Dikarya</taxon>
        <taxon>Ascomycota</taxon>
        <taxon>Pezizomycotina</taxon>
        <taxon>Dothideomycetes</taxon>
        <taxon>Dothideomycetidae</taxon>
        <taxon>Mycosphaerellales</taxon>
        <taxon>Mycosphaerellaceae</taxon>
        <taxon>Zasmidium</taxon>
    </lineage>
</organism>
<dbReference type="OrthoDB" id="4368109at2759"/>
<reference evidence="1" key="1">
    <citation type="journal article" date="2020" name="Stud. Mycol.">
        <title>101 Dothideomycetes genomes: a test case for predicting lifestyles and emergence of pathogens.</title>
        <authorList>
            <person name="Haridas S."/>
            <person name="Albert R."/>
            <person name="Binder M."/>
            <person name="Bloem J."/>
            <person name="Labutti K."/>
            <person name="Salamov A."/>
            <person name="Andreopoulos B."/>
            <person name="Baker S."/>
            <person name="Barry K."/>
            <person name="Bills G."/>
            <person name="Bluhm B."/>
            <person name="Cannon C."/>
            <person name="Castanera R."/>
            <person name="Culley D."/>
            <person name="Daum C."/>
            <person name="Ezra D."/>
            <person name="Gonzalez J."/>
            <person name="Henrissat B."/>
            <person name="Kuo A."/>
            <person name="Liang C."/>
            <person name="Lipzen A."/>
            <person name="Lutzoni F."/>
            <person name="Magnuson J."/>
            <person name="Mondo S."/>
            <person name="Nolan M."/>
            <person name="Ohm R."/>
            <person name="Pangilinan J."/>
            <person name="Park H.-J."/>
            <person name="Ramirez L."/>
            <person name="Alfaro M."/>
            <person name="Sun H."/>
            <person name="Tritt A."/>
            <person name="Yoshinaga Y."/>
            <person name="Zwiers L.-H."/>
            <person name="Turgeon B."/>
            <person name="Goodwin S."/>
            <person name="Spatafora J."/>
            <person name="Crous P."/>
            <person name="Grigoriev I."/>
        </authorList>
    </citation>
    <scope>NUCLEOTIDE SEQUENCE</scope>
    <source>
        <strain evidence="1">ATCC 36951</strain>
    </source>
</reference>
<dbReference type="GeneID" id="54562833"/>
<dbReference type="EMBL" id="ML993632">
    <property type="protein sequence ID" value="KAF2159825.1"/>
    <property type="molecule type" value="Genomic_DNA"/>
</dbReference>
<protein>
    <submittedName>
        <fullName evidence="1">Uncharacterized protein</fullName>
    </submittedName>
</protein>